<feature type="chain" id="PRO_5013310695" description="Transmembrane protein" evidence="2">
    <location>
        <begin position="23"/>
        <end position="137"/>
    </location>
</feature>
<organism evidence="3 4">
    <name type="scientific">Cystoisospora suis</name>
    <dbReference type="NCBI Taxonomy" id="483139"/>
    <lineage>
        <taxon>Eukaryota</taxon>
        <taxon>Sar</taxon>
        <taxon>Alveolata</taxon>
        <taxon>Apicomplexa</taxon>
        <taxon>Conoidasida</taxon>
        <taxon>Coccidia</taxon>
        <taxon>Eucoccidiorida</taxon>
        <taxon>Eimeriorina</taxon>
        <taxon>Sarcocystidae</taxon>
        <taxon>Cystoisospora</taxon>
    </lineage>
</organism>
<evidence type="ECO:0000256" key="2">
    <source>
        <dbReference type="SAM" id="SignalP"/>
    </source>
</evidence>
<evidence type="ECO:0000313" key="3">
    <source>
        <dbReference type="EMBL" id="PHJ18425.1"/>
    </source>
</evidence>
<protein>
    <recommendedName>
        <fullName evidence="5">Transmembrane protein</fullName>
    </recommendedName>
</protein>
<dbReference type="AlphaFoldDB" id="A0A2C6KPJ2"/>
<evidence type="ECO:0008006" key="5">
    <source>
        <dbReference type="Google" id="ProtNLM"/>
    </source>
</evidence>
<sequence length="137" mass="14771">MTCLTYTLLVGLFLGLVGNTHCRSAVRRVSLAELEEGPIAPALIQAGIRAHLERPEEDLQPLAGEEPDEGSFDDDSRPLLSPSRPDTQRPRSGPRRFWNAVGRGLSSISSHRERMAPAEGTSKEVAGGQKGEGHECG</sequence>
<dbReference type="VEuPathDB" id="ToxoDB:CSUI_007749"/>
<evidence type="ECO:0000256" key="1">
    <source>
        <dbReference type="SAM" id="MobiDB-lite"/>
    </source>
</evidence>
<dbReference type="Proteomes" id="UP000221165">
    <property type="component" value="Unassembled WGS sequence"/>
</dbReference>
<keyword evidence="4" id="KW-1185">Reference proteome</keyword>
<name>A0A2C6KPJ2_9APIC</name>
<feature type="compositionally biased region" description="Acidic residues" evidence="1">
    <location>
        <begin position="55"/>
        <end position="73"/>
    </location>
</feature>
<feature type="region of interest" description="Disordered" evidence="1">
    <location>
        <begin position="51"/>
        <end position="137"/>
    </location>
</feature>
<gene>
    <name evidence="3" type="ORF">CSUI_007749</name>
</gene>
<proteinExistence type="predicted"/>
<evidence type="ECO:0000313" key="4">
    <source>
        <dbReference type="Proteomes" id="UP000221165"/>
    </source>
</evidence>
<keyword evidence="2" id="KW-0732">Signal</keyword>
<accession>A0A2C6KPJ2</accession>
<dbReference type="EMBL" id="MIGC01004153">
    <property type="protein sequence ID" value="PHJ18425.1"/>
    <property type="molecule type" value="Genomic_DNA"/>
</dbReference>
<dbReference type="GeneID" id="94431104"/>
<dbReference type="RefSeq" id="XP_067920132.1">
    <property type="nucleotide sequence ID" value="XM_068067893.1"/>
</dbReference>
<feature type="signal peptide" evidence="2">
    <location>
        <begin position="1"/>
        <end position="22"/>
    </location>
</feature>
<reference evidence="3 4" key="1">
    <citation type="journal article" date="2017" name="Int. J. Parasitol.">
        <title>The genome of the protozoan parasite Cystoisospora suis and a reverse vaccinology approach to identify vaccine candidates.</title>
        <authorList>
            <person name="Palmieri N."/>
            <person name="Shrestha A."/>
            <person name="Ruttkowski B."/>
            <person name="Beck T."/>
            <person name="Vogl C."/>
            <person name="Tomley F."/>
            <person name="Blake D.P."/>
            <person name="Joachim A."/>
        </authorList>
    </citation>
    <scope>NUCLEOTIDE SEQUENCE [LARGE SCALE GENOMIC DNA]</scope>
    <source>
        <strain evidence="3 4">Wien I</strain>
    </source>
</reference>
<comment type="caution">
    <text evidence="3">The sequence shown here is derived from an EMBL/GenBank/DDBJ whole genome shotgun (WGS) entry which is preliminary data.</text>
</comment>